<protein>
    <submittedName>
        <fullName evidence="1">Uncharacterized protein</fullName>
    </submittedName>
</protein>
<gene>
    <name evidence="1" type="ORF">HMF3257_35545</name>
</gene>
<keyword evidence="2" id="KW-1185">Reference proteome</keyword>
<organism evidence="1 2">
    <name type="scientific">Spirosoma telluris</name>
    <dbReference type="NCBI Taxonomy" id="2183553"/>
    <lineage>
        <taxon>Bacteria</taxon>
        <taxon>Pseudomonadati</taxon>
        <taxon>Bacteroidota</taxon>
        <taxon>Cytophagia</taxon>
        <taxon>Cytophagales</taxon>
        <taxon>Cytophagaceae</taxon>
        <taxon>Spirosoma</taxon>
    </lineage>
</organism>
<reference evidence="1 2" key="1">
    <citation type="submission" date="2018-06" db="EMBL/GenBank/DDBJ databases">
        <title>Spirosoma sp. HMF3257 Genome sequencing and assembly.</title>
        <authorList>
            <person name="Kang H."/>
            <person name="Cha I."/>
            <person name="Kim H."/>
            <person name="Kang J."/>
            <person name="Joh K."/>
        </authorList>
    </citation>
    <scope>NUCLEOTIDE SEQUENCE [LARGE SCALE GENOMIC DNA]</scope>
    <source>
        <strain evidence="1 2">HMF3257</strain>
    </source>
</reference>
<sequence length="183" mass="20141">MRPQDIPILLKVSTFYNRVIDLGNLGKGIILPEPGLLKKDIATGLKISPSEVTESLGRSAFAGLYDPDRKKVMSQALFEFLQYGLKYTFPQQPGALVRGIPTAHSAKPLADLIQSNEPYVWPSADGTVRGQAIEPLYPTIVQAVNNDPLLYEMLALVDAIRVGKTREVTLAVEELRKRLLVTA</sequence>
<evidence type="ECO:0000313" key="1">
    <source>
        <dbReference type="EMBL" id="RAI78087.1"/>
    </source>
</evidence>
<name>A0A327NS58_9BACT</name>
<dbReference type="AlphaFoldDB" id="A0A327NS58"/>
<dbReference type="Proteomes" id="UP000249016">
    <property type="component" value="Unassembled WGS sequence"/>
</dbReference>
<comment type="caution">
    <text evidence="1">The sequence shown here is derived from an EMBL/GenBank/DDBJ whole genome shotgun (WGS) entry which is preliminary data.</text>
</comment>
<dbReference type="OrthoDB" id="194359at2"/>
<dbReference type="EMBL" id="QLII01000001">
    <property type="protein sequence ID" value="RAI78087.1"/>
    <property type="molecule type" value="Genomic_DNA"/>
</dbReference>
<evidence type="ECO:0000313" key="2">
    <source>
        <dbReference type="Proteomes" id="UP000249016"/>
    </source>
</evidence>
<accession>A0A327NS58</accession>
<proteinExistence type="predicted"/>